<dbReference type="Pfam" id="PF00023">
    <property type="entry name" value="Ank"/>
    <property type="match status" value="1"/>
</dbReference>
<reference evidence="3" key="1">
    <citation type="submission" date="2018-11" db="EMBL/GenBank/DDBJ databases">
        <authorList>
            <consortium name="Pathogen Informatics"/>
        </authorList>
    </citation>
    <scope>NUCLEOTIDE SEQUENCE</scope>
</reference>
<dbReference type="EMBL" id="CAAALY010020520">
    <property type="protein sequence ID" value="VEL14251.1"/>
    <property type="molecule type" value="Genomic_DNA"/>
</dbReference>
<dbReference type="PROSITE" id="PS50088">
    <property type="entry name" value="ANK_REPEAT"/>
    <property type="match status" value="1"/>
</dbReference>
<dbReference type="Gene3D" id="1.25.40.20">
    <property type="entry name" value="Ankyrin repeat-containing domain"/>
    <property type="match status" value="1"/>
</dbReference>
<dbReference type="AlphaFoldDB" id="A0A3S5CJU9"/>
<sequence>MVDIYGLNEVEPFADQFSSIICTTSGTTAAIPVTSVGRSSTGLNFDPFAPEPTASPCFSGTANLPTSVPASIGDQSPHLGDLLDELDPLAPGMTSILTTSNLLSFDDNNGTSSRSDRRSSNIEYNCNDSDRICIDFGQNEDGGLRRQDEHMVAGGDEEEGEEGDEEDTNVDINSRNALRQTPLHLAVSRRHFDMVKCLLEEFSALPNLQVGPHFYFF</sequence>
<feature type="compositionally biased region" description="Polar residues" evidence="2">
    <location>
        <begin position="102"/>
        <end position="113"/>
    </location>
</feature>
<protein>
    <submittedName>
        <fullName evidence="3">Uncharacterized protein</fullName>
    </submittedName>
</protein>
<dbReference type="PROSITE" id="PS50297">
    <property type="entry name" value="ANK_REP_REGION"/>
    <property type="match status" value="1"/>
</dbReference>
<comment type="caution">
    <text evidence="3">The sequence shown here is derived from an EMBL/GenBank/DDBJ whole genome shotgun (WGS) entry which is preliminary data.</text>
</comment>
<dbReference type="InterPro" id="IPR036770">
    <property type="entry name" value="Ankyrin_rpt-contain_sf"/>
</dbReference>
<dbReference type="InterPro" id="IPR002110">
    <property type="entry name" value="Ankyrin_rpt"/>
</dbReference>
<organism evidence="3 4">
    <name type="scientific">Protopolystoma xenopodis</name>
    <dbReference type="NCBI Taxonomy" id="117903"/>
    <lineage>
        <taxon>Eukaryota</taxon>
        <taxon>Metazoa</taxon>
        <taxon>Spiralia</taxon>
        <taxon>Lophotrochozoa</taxon>
        <taxon>Platyhelminthes</taxon>
        <taxon>Monogenea</taxon>
        <taxon>Polyopisthocotylea</taxon>
        <taxon>Polystomatidea</taxon>
        <taxon>Polystomatidae</taxon>
        <taxon>Protopolystoma</taxon>
    </lineage>
</organism>
<name>A0A3S5CJU9_9PLAT</name>
<gene>
    <name evidence="3" type="ORF">PXEA_LOCUS7691</name>
</gene>
<feature type="region of interest" description="Disordered" evidence="2">
    <location>
        <begin position="102"/>
        <end position="121"/>
    </location>
</feature>
<dbReference type="Proteomes" id="UP000784294">
    <property type="component" value="Unassembled WGS sequence"/>
</dbReference>
<proteinExistence type="predicted"/>
<evidence type="ECO:0000313" key="3">
    <source>
        <dbReference type="EMBL" id="VEL14251.1"/>
    </source>
</evidence>
<dbReference type="OrthoDB" id="2122982at2759"/>
<evidence type="ECO:0000256" key="1">
    <source>
        <dbReference type="PROSITE-ProRule" id="PRU00023"/>
    </source>
</evidence>
<evidence type="ECO:0000313" key="4">
    <source>
        <dbReference type="Proteomes" id="UP000784294"/>
    </source>
</evidence>
<accession>A0A3S5CJU9</accession>
<keyword evidence="4" id="KW-1185">Reference proteome</keyword>
<evidence type="ECO:0000256" key="2">
    <source>
        <dbReference type="SAM" id="MobiDB-lite"/>
    </source>
</evidence>
<feature type="repeat" description="ANK" evidence="1">
    <location>
        <begin position="178"/>
        <end position="200"/>
    </location>
</feature>
<dbReference type="SUPFAM" id="SSF48403">
    <property type="entry name" value="Ankyrin repeat"/>
    <property type="match status" value="1"/>
</dbReference>
<keyword evidence="1" id="KW-0040">ANK repeat</keyword>